<feature type="region of interest" description="Disordered" evidence="1">
    <location>
        <begin position="1"/>
        <end position="64"/>
    </location>
</feature>
<evidence type="ECO:0008006" key="4">
    <source>
        <dbReference type="Google" id="ProtNLM"/>
    </source>
</evidence>
<accession>A0ABP5XI56</accession>
<sequence>MGMTDRNEEPRPLADRRAEEGAPIEDDEQDFAEEHTPGDSDPPNAPARTPGGEDEGYGPQTEVP</sequence>
<evidence type="ECO:0000313" key="2">
    <source>
        <dbReference type="EMBL" id="GAA2456718.1"/>
    </source>
</evidence>
<feature type="compositionally biased region" description="Acidic residues" evidence="1">
    <location>
        <begin position="22"/>
        <end position="31"/>
    </location>
</feature>
<proteinExistence type="predicted"/>
<evidence type="ECO:0000313" key="3">
    <source>
        <dbReference type="Proteomes" id="UP001501231"/>
    </source>
</evidence>
<keyword evidence="3" id="KW-1185">Reference proteome</keyword>
<protein>
    <recommendedName>
        <fullName evidence="4">GTPase activator</fullName>
    </recommendedName>
</protein>
<name>A0ABP5XI56_9ACTN</name>
<comment type="caution">
    <text evidence="2">The sequence shown here is derived from an EMBL/GenBank/DDBJ whole genome shotgun (WGS) entry which is preliminary data.</text>
</comment>
<feature type="compositionally biased region" description="Basic and acidic residues" evidence="1">
    <location>
        <begin position="1"/>
        <end position="20"/>
    </location>
</feature>
<evidence type="ECO:0000256" key="1">
    <source>
        <dbReference type="SAM" id="MobiDB-lite"/>
    </source>
</evidence>
<dbReference type="Proteomes" id="UP001501231">
    <property type="component" value="Unassembled WGS sequence"/>
</dbReference>
<dbReference type="EMBL" id="BAAARW010000045">
    <property type="protein sequence ID" value="GAA2456718.1"/>
    <property type="molecule type" value="Genomic_DNA"/>
</dbReference>
<gene>
    <name evidence="2" type="ORF">GCM10010191_90200</name>
</gene>
<reference evidence="3" key="1">
    <citation type="journal article" date="2019" name="Int. J. Syst. Evol. Microbiol.">
        <title>The Global Catalogue of Microorganisms (GCM) 10K type strain sequencing project: providing services to taxonomists for standard genome sequencing and annotation.</title>
        <authorList>
            <consortium name="The Broad Institute Genomics Platform"/>
            <consortium name="The Broad Institute Genome Sequencing Center for Infectious Disease"/>
            <person name="Wu L."/>
            <person name="Ma J."/>
        </authorList>
    </citation>
    <scope>NUCLEOTIDE SEQUENCE [LARGE SCALE GENOMIC DNA]</scope>
    <source>
        <strain evidence="3">JCM 3325</strain>
    </source>
</reference>
<organism evidence="2 3">
    <name type="scientific">Actinomadura vinacea</name>
    <dbReference type="NCBI Taxonomy" id="115336"/>
    <lineage>
        <taxon>Bacteria</taxon>
        <taxon>Bacillati</taxon>
        <taxon>Actinomycetota</taxon>
        <taxon>Actinomycetes</taxon>
        <taxon>Streptosporangiales</taxon>
        <taxon>Thermomonosporaceae</taxon>
        <taxon>Actinomadura</taxon>
    </lineage>
</organism>